<keyword evidence="4" id="KW-0238">DNA-binding</keyword>
<keyword evidence="3" id="KW-0346">Stress response</keyword>
<evidence type="ECO:0000313" key="12">
    <source>
        <dbReference type="Proteomes" id="UP000008021"/>
    </source>
</evidence>
<evidence type="ECO:0000256" key="6">
    <source>
        <dbReference type="ARBA" id="ARBA00023163"/>
    </source>
</evidence>
<dbReference type="Gramene" id="OMERI05G17500.2">
    <property type="protein sequence ID" value="OMERI05G17500.2"/>
    <property type="gene ID" value="OMERI05G17500"/>
</dbReference>
<dbReference type="GO" id="GO:0045893">
    <property type="term" value="P:positive regulation of DNA-templated transcription"/>
    <property type="evidence" value="ECO:0007669"/>
    <property type="project" value="TreeGrafter"/>
</dbReference>
<organism evidence="11">
    <name type="scientific">Oryza meridionalis</name>
    <dbReference type="NCBI Taxonomy" id="40149"/>
    <lineage>
        <taxon>Eukaryota</taxon>
        <taxon>Viridiplantae</taxon>
        <taxon>Streptophyta</taxon>
        <taxon>Embryophyta</taxon>
        <taxon>Tracheophyta</taxon>
        <taxon>Spermatophyta</taxon>
        <taxon>Magnoliopsida</taxon>
        <taxon>Liliopsida</taxon>
        <taxon>Poales</taxon>
        <taxon>Poaceae</taxon>
        <taxon>BOP clade</taxon>
        <taxon>Oryzoideae</taxon>
        <taxon>Oryzeae</taxon>
        <taxon>Oryzinae</taxon>
        <taxon>Oryza</taxon>
    </lineage>
</organism>
<evidence type="ECO:0000256" key="8">
    <source>
        <dbReference type="ARBA" id="ARBA00024343"/>
    </source>
</evidence>
<dbReference type="InterPro" id="IPR036955">
    <property type="entry name" value="AP2/ERF_dom_sf"/>
</dbReference>
<dbReference type="EnsemblPlants" id="OMERI05G17500.3">
    <property type="protein sequence ID" value="OMERI05G17500.3"/>
    <property type="gene ID" value="OMERI05G17500"/>
</dbReference>
<evidence type="ECO:0000313" key="11">
    <source>
        <dbReference type="EnsemblPlants" id="OMERI05G17500.2"/>
    </source>
</evidence>
<dbReference type="SMART" id="SM00380">
    <property type="entry name" value="AP2"/>
    <property type="match status" value="1"/>
</dbReference>
<accession>A0A0E0DST8</accession>
<name>A0A0E0DST8_9ORYZ</name>
<dbReference type="GO" id="GO:0000976">
    <property type="term" value="F:transcription cis-regulatory region binding"/>
    <property type="evidence" value="ECO:0007669"/>
    <property type="project" value="TreeGrafter"/>
</dbReference>
<reference evidence="11" key="1">
    <citation type="submission" date="2015-04" db="UniProtKB">
        <authorList>
            <consortium name="EnsemblPlants"/>
        </authorList>
    </citation>
    <scope>IDENTIFICATION</scope>
</reference>
<evidence type="ECO:0000256" key="9">
    <source>
        <dbReference type="SAM" id="MobiDB-lite"/>
    </source>
</evidence>
<dbReference type="CDD" id="cd00018">
    <property type="entry name" value="AP2"/>
    <property type="match status" value="1"/>
</dbReference>
<dbReference type="EnsemblPlants" id="OMERI05G17500.2">
    <property type="protein sequence ID" value="OMERI05G17500.2"/>
    <property type="gene ID" value="OMERI05G17500"/>
</dbReference>
<dbReference type="Gene3D" id="3.30.730.10">
    <property type="entry name" value="AP2/ERF domain"/>
    <property type="match status" value="1"/>
</dbReference>
<dbReference type="PRINTS" id="PR00367">
    <property type="entry name" value="ETHRSPELEMNT"/>
</dbReference>
<keyword evidence="12" id="KW-1185">Reference proteome</keyword>
<evidence type="ECO:0000256" key="7">
    <source>
        <dbReference type="ARBA" id="ARBA00023242"/>
    </source>
</evidence>
<dbReference type="PANTHER" id="PTHR31241:SF62">
    <property type="entry name" value="DEHYDRATION-RESPONSIVE ELEMENT-BINDING PROTEIN 2D"/>
    <property type="match status" value="1"/>
</dbReference>
<dbReference type="Gramene" id="OMERI05G17500.4">
    <property type="protein sequence ID" value="OMERI05G17500.4"/>
    <property type="gene ID" value="OMERI05G17500"/>
</dbReference>
<keyword evidence="2" id="KW-0805">Transcription regulation</keyword>
<dbReference type="PANTHER" id="PTHR31241">
    <property type="entry name" value="DEHYDRATION-RESPONSIVE ELEMENT-BINDING PROTEIN 2C"/>
    <property type="match status" value="1"/>
</dbReference>
<dbReference type="GO" id="GO:0005634">
    <property type="term" value="C:nucleus"/>
    <property type="evidence" value="ECO:0007669"/>
    <property type="project" value="UniProtKB-SubCell"/>
</dbReference>
<dbReference type="HOGENOM" id="CLU_1167616_0_0_1"/>
<dbReference type="EnsemblPlants" id="OMERI05G17500.4">
    <property type="protein sequence ID" value="OMERI05G17500.4"/>
    <property type="gene ID" value="OMERI05G17500"/>
</dbReference>
<feature type="domain" description="AP2/ERF" evidence="10">
    <location>
        <begin position="66"/>
        <end position="123"/>
    </location>
</feature>
<dbReference type="eggNOG" id="ENOG502S427">
    <property type="taxonomic scope" value="Eukaryota"/>
</dbReference>
<dbReference type="PROSITE" id="PS51032">
    <property type="entry name" value="AP2_ERF"/>
    <property type="match status" value="1"/>
</dbReference>
<comment type="subcellular location">
    <subcellularLocation>
        <location evidence="1">Nucleus</location>
    </subcellularLocation>
</comment>
<dbReference type="GO" id="GO:0006950">
    <property type="term" value="P:response to stress"/>
    <property type="evidence" value="ECO:0007669"/>
    <property type="project" value="TreeGrafter"/>
</dbReference>
<evidence type="ECO:0000259" key="10">
    <source>
        <dbReference type="PROSITE" id="PS51032"/>
    </source>
</evidence>
<evidence type="ECO:0000256" key="1">
    <source>
        <dbReference type="ARBA" id="ARBA00004123"/>
    </source>
</evidence>
<dbReference type="FunFam" id="3.30.730.10:FF:000001">
    <property type="entry name" value="Ethylene-responsive transcription factor 2"/>
    <property type="match status" value="1"/>
</dbReference>
<dbReference type="STRING" id="40149.A0A0E0DST8"/>
<dbReference type="InterPro" id="IPR001471">
    <property type="entry name" value="AP2/ERF_dom"/>
</dbReference>
<dbReference type="SUPFAM" id="SSF54171">
    <property type="entry name" value="DNA-binding domain"/>
    <property type="match status" value="1"/>
</dbReference>
<evidence type="ECO:0000256" key="5">
    <source>
        <dbReference type="ARBA" id="ARBA00023159"/>
    </source>
</evidence>
<keyword evidence="5" id="KW-0010">Activator</keyword>
<dbReference type="Gramene" id="OMERI05G17500.3">
    <property type="protein sequence ID" value="OMERI05G17500.3"/>
    <property type="gene ID" value="OMERI05G17500"/>
</dbReference>
<sequence length="264" mass="27984">MAAGEGDVGMEVETKAPAMPPPPPASSSAARKKKQARAKNGDTPEPDAAGGARARASRRAKRGPGSYRGVRQRRWGKWVSEIREPNRGKRHWLGTFGSAVDAALAYDKAAASILGPRAVLNFPAFSPPAATIAAPEQREPPFCSPATTAAAAAATAHEQRQTPCCSPAAVAGSGGGAVFEERDVKPVVLPLPLPAILQGGGGTEAMAQHWDWEWDASRPELEMFECLDDIAMYLDVDAVMTTRDCKVEELDADIVDSPLWTLSD</sequence>
<dbReference type="Proteomes" id="UP000008021">
    <property type="component" value="Chromosome 5"/>
</dbReference>
<protein>
    <recommendedName>
        <fullName evidence="10">AP2/ERF domain-containing protein</fullName>
    </recommendedName>
</protein>
<comment type="similarity">
    <text evidence="8">Belongs to the AP2/ERF transcription factor family. ERF subfamily.</text>
</comment>
<proteinExistence type="inferred from homology"/>
<reference evidence="11" key="2">
    <citation type="submission" date="2018-05" db="EMBL/GenBank/DDBJ databases">
        <title>OmerRS3 (Oryza meridionalis Reference Sequence Version 3).</title>
        <authorList>
            <person name="Zhang J."/>
            <person name="Kudrna D."/>
            <person name="Lee S."/>
            <person name="Talag J."/>
            <person name="Welchert J."/>
            <person name="Wing R.A."/>
        </authorList>
    </citation>
    <scope>NUCLEOTIDE SEQUENCE [LARGE SCALE GENOMIC DNA]</scope>
    <source>
        <strain evidence="11">OR44</strain>
    </source>
</reference>
<dbReference type="Pfam" id="PF00847">
    <property type="entry name" value="AP2"/>
    <property type="match status" value="1"/>
</dbReference>
<dbReference type="InterPro" id="IPR016177">
    <property type="entry name" value="DNA-bd_dom_sf"/>
</dbReference>
<feature type="region of interest" description="Disordered" evidence="9">
    <location>
        <begin position="1"/>
        <end position="72"/>
    </location>
</feature>
<keyword evidence="7" id="KW-0539">Nucleus</keyword>
<dbReference type="GO" id="GO:0003700">
    <property type="term" value="F:DNA-binding transcription factor activity"/>
    <property type="evidence" value="ECO:0007669"/>
    <property type="project" value="InterPro"/>
</dbReference>
<evidence type="ECO:0000256" key="3">
    <source>
        <dbReference type="ARBA" id="ARBA00023016"/>
    </source>
</evidence>
<keyword evidence="6" id="KW-0804">Transcription</keyword>
<evidence type="ECO:0000256" key="4">
    <source>
        <dbReference type="ARBA" id="ARBA00023125"/>
    </source>
</evidence>
<evidence type="ECO:0000256" key="2">
    <source>
        <dbReference type="ARBA" id="ARBA00023015"/>
    </source>
</evidence>
<dbReference type="AlphaFoldDB" id="A0A0E0DST8"/>